<dbReference type="EMBL" id="LMVN01000019">
    <property type="protein sequence ID" value="PAV07316.1"/>
    <property type="molecule type" value="Genomic_DNA"/>
</dbReference>
<evidence type="ECO:0000256" key="2">
    <source>
        <dbReference type="ARBA" id="ARBA00010790"/>
    </source>
</evidence>
<dbReference type="Proteomes" id="UP000246004">
    <property type="component" value="Unassembled WGS sequence"/>
</dbReference>
<dbReference type="SUPFAM" id="SSF51905">
    <property type="entry name" value="FAD/NAD(P)-binding domain"/>
    <property type="match status" value="1"/>
</dbReference>
<dbReference type="AlphaFoldDB" id="A0A2A2HDE6"/>
<dbReference type="EC" id="1.1.99.1" evidence="8"/>
<dbReference type="GO" id="GO:0008802">
    <property type="term" value="F:betaine-aldehyde dehydrogenase (NAD+) activity"/>
    <property type="evidence" value="ECO:0007669"/>
    <property type="project" value="UniProtKB-EC"/>
</dbReference>
<evidence type="ECO:0000256" key="5">
    <source>
        <dbReference type="ARBA" id="ARBA00023002"/>
    </source>
</evidence>
<dbReference type="InterPro" id="IPR027424">
    <property type="entry name" value="Glucose_Oxidase_domain_2"/>
</dbReference>
<keyword evidence="3" id="KW-0285">Flavoprotein</keyword>
<dbReference type="InterPro" id="IPR036188">
    <property type="entry name" value="FAD/NAD-bd_sf"/>
</dbReference>
<evidence type="ECO:0000256" key="1">
    <source>
        <dbReference type="ARBA" id="ARBA00001974"/>
    </source>
</evidence>
<evidence type="ECO:0000256" key="4">
    <source>
        <dbReference type="ARBA" id="ARBA00022827"/>
    </source>
</evidence>
<dbReference type="InterPro" id="IPR000172">
    <property type="entry name" value="GMC_OxRdtase_N"/>
</dbReference>
<dbReference type="Gene3D" id="3.30.70.20">
    <property type="match status" value="1"/>
</dbReference>
<dbReference type="OrthoDB" id="346033at2157"/>
<dbReference type="EMBL" id="LWMS01000042">
    <property type="protein sequence ID" value="PWL07886.1"/>
    <property type="molecule type" value="Genomic_DNA"/>
</dbReference>
<feature type="domain" description="4Fe-4S ferredoxin-type" evidence="6">
    <location>
        <begin position="129"/>
        <end position="159"/>
    </location>
</feature>
<dbReference type="PROSITE" id="PS00198">
    <property type="entry name" value="4FE4S_FER_1"/>
    <property type="match status" value="1"/>
</dbReference>
<keyword evidence="4" id="KW-0274">FAD</keyword>
<dbReference type="GO" id="GO:0050660">
    <property type="term" value="F:flavin adenine dinucleotide binding"/>
    <property type="evidence" value="ECO:0007669"/>
    <property type="project" value="InterPro"/>
</dbReference>
<dbReference type="Pfam" id="PF05199">
    <property type="entry name" value="GMC_oxred_C"/>
    <property type="match status" value="1"/>
</dbReference>
<dbReference type="InterPro" id="IPR017900">
    <property type="entry name" value="4Fe4S_Fe_S_CS"/>
</dbReference>
<dbReference type="PANTHER" id="PTHR46056">
    <property type="entry name" value="LONG-CHAIN-ALCOHOL OXIDASE"/>
    <property type="match status" value="1"/>
</dbReference>
<dbReference type="InterPro" id="IPR007867">
    <property type="entry name" value="GMC_OxRtase_C"/>
</dbReference>
<keyword evidence="5 8" id="KW-0560">Oxidoreductase</keyword>
<evidence type="ECO:0000313" key="7">
    <source>
        <dbReference type="EMBL" id="PAV07316.1"/>
    </source>
</evidence>
<dbReference type="GO" id="GO:0008812">
    <property type="term" value="F:choline dehydrogenase activity"/>
    <property type="evidence" value="ECO:0007669"/>
    <property type="project" value="UniProtKB-EC"/>
</dbReference>
<organism evidence="7 9">
    <name type="scientific">Methanosphaera cuniculi</name>
    <dbReference type="NCBI Taxonomy" id="1077256"/>
    <lineage>
        <taxon>Archaea</taxon>
        <taxon>Methanobacteriati</taxon>
        <taxon>Methanobacteriota</taxon>
        <taxon>Methanomada group</taxon>
        <taxon>Methanobacteria</taxon>
        <taxon>Methanobacteriales</taxon>
        <taxon>Methanobacteriaceae</taxon>
        <taxon>Methanosphaera</taxon>
    </lineage>
</organism>
<evidence type="ECO:0000313" key="10">
    <source>
        <dbReference type="Proteomes" id="UP000246004"/>
    </source>
</evidence>
<dbReference type="RefSeq" id="WP_095608685.1">
    <property type="nucleotide sequence ID" value="NZ_LMVN01000019.1"/>
</dbReference>
<reference evidence="8 10" key="1">
    <citation type="submission" date="2016-04" db="EMBL/GenBank/DDBJ databases">
        <title>Genome sequence of Methanosphaera cuniculi DSM 4103.</title>
        <authorList>
            <person name="Poehlein A."/>
            <person name="Seedorf H."/>
            <person name="Daniel R."/>
        </authorList>
    </citation>
    <scope>NUCLEOTIDE SEQUENCE [LARGE SCALE GENOMIC DNA]</scope>
    <source>
        <strain evidence="8 10">DSM 4103</strain>
    </source>
</reference>
<comment type="caution">
    <text evidence="7">The sequence shown here is derived from an EMBL/GenBank/DDBJ whole genome shotgun (WGS) entry which is preliminary data.</text>
</comment>
<evidence type="ECO:0000256" key="3">
    <source>
        <dbReference type="ARBA" id="ARBA00022630"/>
    </source>
</evidence>
<dbReference type="Proteomes" id="UP000217528">
    <property type="component" value="Unassembled WGS sequence"/>
</dbReference>
<dbReference type="Gene3D" id="3.50.50.60">
    <property type="entry name" value="FAD/NAD(P)-binding domain"/>
    <property type="match status" value="3"/>
</dbReference>
<dbReference type="Pfam" id="PF00732">
    <property type="entry name" value="GMC_oxred_N"/>
    <property type="match status" value="1"/>
</dbReference>
<dbReference type="Gene3D" id="4.10.450.10">
    <property type="entry name" value="Glucose Oxidase, domain 2"/>
    <property type="match status" value="1"/>
</dbReference>
<evidence type="ECO:0000259" key="6">
    <source>
        <dbReference type="PROSITE" id="PS51379"/>
    </source>
</evidence>
<comment type="cofactor">
    <cofactor evidence="1">
        <name>FAD</name>
        <dbReference type="ChEBI" id="CHEBI:57692"/>
    </cofactor>
</comment>
<protein>
    <submittedName>
        <fullName evidence="8">Oxygen-dependent choline dehydrogenase</fullName>
        <ecNumber evidence="8">1.1.99.1</ecNumber>
        <ecNumber evidence="8">1.2.1.8</ecNumber>
    </submittedName>
</protein>
<keyword evidence="9" id="KW-1185">Reference proteome</keyword>
<accession>A0A2A2HDE6</accession>
<gene>
    <name evidence="8" type="primary">betA</name>
    <name evidence="7" type="ORF">ASJ82_00260</name>
    <name evidence="8" type="ORF">MSCUN_11290</name>
</gene>
<dbReference type="EC" id="1.2.1.8" evidence="8"/>
<reference evidence="7 9" key="2">
    <citation type="journal article" date="2017" name="BMC Genomics">
        <title>Genomic analysis of methanogenic archaea reveals a shift towards energy conservation.</title>
        <authorList>
            <person name="Gilmore S.P."/>
            <person name="Henske J.K."/>
            <person name="Sexton J.A."/>
            <person name="Solomon K.V."/>
            <person name="Seppala S."/>
            <person name="Yoo J.I."/>
            <person name="Huyett L.M."/>
            <person name="Pressman A."/>
            <person name="Cogan J.Z."/>
            <person name="Kivenson V."/>
            <person name="Peng X."/>
            <person name="Tan Y."/>
            <person name="Valentine D.L."/>
            <person name="O'Malley M.A."/>
        </authorList>
    </citation>
    <scope>NUCLEOTIDE SEQUENCE [LARGE SCALE GENOMIC DNA]</scope>
    <source>
        <strain evidence="7 9">1R-7</strain>
    </source>
</reference>
<comment type="similarity">
    <text evidence="2">Belongs to the GMC oxidoreductase family.</text>
</comment>
<name>A0A2A2HDE6_9EURY</name>
<dbReference type="PROSITE" id="PS51379">
    <property type="entry name" value="4FE4S_FER_2"/>
    <property type="match status" value="1"/>
</dbReference>
<proteinExistence type="inferred from homology"/>
<evidence type="ECO:0000313" key="9">
    <source>
        <dbReference type="Proteomes" id="UP000217528"/>
    </source>
</evidence>
<dbReference type="PANTHER" id="PTHR46056:SF12">
    <property type="entry name" value="LONG-CHAIN-ALCOHOL OXIDASE"/>
    <property type="match status" value="1"/>
</dbReference>
<evidence type="ECO:0000313" key="8">
    <source>
        <dbReference type="EMBL" id="PWL07886.1"/>
    </source>
</evidence>
<dbReference type="InterPro" id="IPR017896">
    <property type="entry name" value="4Fe4S_Fe-S-bd"/>
</dbReference>
<sequence>MKVIIIGAGTGGLSVARKLSENPDAEITIIEKGPLANIKDSYMYYDPWDKNEMELIKTTMVGGSSTVIAGNFIPSLVDELKKYDIDITKQIDELTEELNIMPMPPSHVGSADKILIKAAEKLGFDIKPMPKAIDPSKCHQCGKCAWGCPYNAKWSSLKDLEIALENGVNLITDEEVIKINRKADRITSVTTNKANTYDADIVVVAAGGMVTPKLLRIAGIDAGETFSVDPFITIGGYYKGANQTHQIEMNQYIKLPNAIISPHTSQYVLPEVQKKYPDATVDDILSFMIKIPDNLNGKVYLNKVEKSIDFDDVAYIAEAAAVVGSILKEAGVDMSTMSSTHTRGAHLIASARIGDVVDENLCVYGFENLYVADGSVLPKAEGLPPILTILAITRRLGEFLYDLI</sequence>